<dbReference type="PROSITE" id="PS50018">
    <property type="entry name" value="RAS_GTPASE_ACTIV_2"/>
    <property type="match status" value="1"/>
</dbReference>
<reference evidence="8" key="1">
    <citation type="submission" date="2025-08" db="UniProtKB">
        <authorList>
            <consortium name="RefSeq"/>
        </authorList>
    </citation>
    <scope>IDENTIFICATION</scope>
</reference>
<dbReference type="Gene3D" id="1.20.5.190">
    <property type="match status" value="1"/>
</dbReference>
<keyword evidence="3" id="KW-0112">Calmodulin-binding</keyword>
<name>A0A9W2XCE1_BETSP</name>
<dbReference type="GeneID" id="114842571"/>
<dbReference type="InterPro" id="IPR000048">
    <property type="entry name" value="IQ_motif_EF-hand-BS"/>
</dbReference>
<feature type="coiled-coil region" evidence="4">
    <location>
        <begin position="155"/>
        <end position="182"/>
    </location>
</feature>
<dbReference type="SUPFAM" id="SSF47576">
    <property type="entry name" value="Calponin-homology domain, CH-domain"/>
    <property type="match status" value="1"/>
</dbReference>
<dbReference type="GO" id="GO:0005938">
    <property type="term" value="C:cell cortex"/>
    <property type="evidence" value="ECO:0007669"/>
    <property type="project" value="TreeGrafter"/>
</dbReference>
<evidence type="ECO:0000256" key="2">
    <source>
        <dbReference type="ARBA" id="ARBA00022737"/>
    </source>
</evidence>
<dbReference type="GO" id="GO:0051015">
    <property type="term" value="F:actin filament binding"/>
    <property type="evidence" value="ECO:0007669"/>
    <property type="project" value="TreeGrafter"/>
</dbReference>
<dbReference type="GO" id="GO:0005096">
    <property type="term" value="F:GTPase activator activity"/>
    <property type="evidence" value="ECO:0007669"/>
    <property type="project" value="TreeGrafter"/>
</dbReference>
<protein>
    <submittedName>
        <fullName evidence="8">Ras GTPase-activating-like protein IQGAP3 isoform X2</fullName>
    </submittedName>
</protein>
<dbReference type="InterPro" id="IPR008936">
    <property type="entry name" value="Rho_GTPase_activation_prot"/>
</dbReference>
<dbReference type="InterPro" id="IPR023152">
    <property type="entry name" value="RasGAP_CS"/>
</dbReference>
<keyword evidence="1" id="KW-0597">Phosphoprotein</keyword>
<dbReference type="SUPFAM" id="SSF48350">
    <property type="entry name" value="GTPase activation domain, GAP"/>
    <property type="match status" value="1"/>
</dbReference>
<keyword evidence="4" id="KW-0175">Coiled coil</keyword>
<dbReference type="PANTHER" id="PTHR14149:SF10">
    <property type="entry name" value="RAS GTPASE-ACTIVATING-LIKE PROTEIN IQGAP3"/>
    <property type="match status" value="1"/>
</dbReference>
<evidence type="ECO:0000256" key="1">
    <source>
        <dbReference type="ARBA" id="ARBA00022553"/>
    </source>
</evidence>
<dbReference type="Pfam" id="PF00612">
    <property type="entry name" value="IQ"/>
    <property type="match status" value="4"/>
</dbReference>
<dbReference type="FunFam" id="1.10.418.10:FF:000013">
    <property type="entry name" value="IQ motif containing GTPase activating protein 1"/>
    <property type="match status" value="1"/>
</dbReference>
<evidence type="ECO:0000259" key="6">
    <source>
        <dbReference type="PROSITE" id="PS50021"/>
    </source>
</evidence>
<evidence type="ECO:0000256" key="3">
    <source>
        <dbReference type="ARBA" id="ARBA00022860"/>
    </source>
</evidence>
<dbReference type="SMART" id="SM00015">
    <property type="entry name" value="IQ"/>
    <property type="match status" value="4"/>
</dbReference>
<organism evidence="7 8">
    <name type="scientific">Betta splendens</name>
    <name type="common">Siamese fighting fish</name>
    <dbReference type="NCBI Taxonomy" id="158456"/>
    <lineage>
        <taxon>Eukaryota</taxon>
        <taxon>Metazoa</taxon>
        <taxon>Chordata</taxon>
        <taxon>Craniata</taxon>
        <taxon>Vertebrata</taxon>
        <taxon>Euteleostomi</taxon>
        <taxon>Actinopterygii</taxon>
        <taxon>Neopterygii</taxon>
        <taxon>Teleostei</taxon>
        <taxon>Neoteleostei</taxon>
        <taxon>Acanthomorphata</taxon>
        <taxon>Anabantaria</taxon>
        <taxon>Anabantiformes</taxon>
        <taxon>Anabantoidei</taxon>
        <taxon>Osphronemidae</taxon>
        <taxon>Betta</taxon>
    </lineage>
</organism>
<dbReference type="Proteomes" id="UP000515150">
    <property type="component" value="Chromosome 16"/>
</dbReference>
<evidence type="ECO:0000256" key="4">
    <source>
        <dbReference type="SAM" id="Coils"/>
    </source>
</evidence>
<dbReference type="Pfam" id="PF00616">
    <property type="entry name" value="RasGAP"/>
    <property type="match status" value="1"/>
</dbReference>
<dbReference type="PROSITE" id="PS50096">
    <property type="entry name" value="IQ"/>
    <property type="match status" value="4"/>
</dbReference>
<dbReference type="Gene3D" id="1.10.506.10">
    <property type="entry name" value="GTPase Activation - p120gap, domain 1"/>
    <property type="match status" value="1"/>
</dbReference>
<dbReference type="RefSeq" id="XP_055359371.1">
    <property type="nucleotide sequence ID" value="XM_055503396.1"/>
</dbReference>
<evidence type="ECO:0000313" key="7">
    <source>
        <dbReference type="Proteomes" id="UP000515150"/>
    </source>
</evidence>
<keyword evidence="2" id="KW-0677">Repeat</keyword>
<dbReference type="Gene3D" id="4.10.270.10">
    <property type="entry name" value="Myosin, subunit A"/>
    <property type="match status" value="1"/>
</dbReference>
<dbReference type="CTD" id="128239"/>
<dbReference type="GO" id="GO:0005516">
    <property type="term" value="F:calmodulin binding"/>
    <property type="evidence" value="ECO:0007669"/>
    <property type="project" value="UniProtKB-KW"/>
</dbReference>
<feature type="domain" description="Calponin-homology (CH)" evidence="6">
    <location>
        <begin position="31"/>
        <end position="146"/>
    </location>
</feature>
<dbReference type="SMART" id="SM00033">
    <property type="entry name" value="CH"/>
    <property type="match status" value="1"/>
</dbReference>
<dbReference type="PROSITE" id="PS00509">
    <property type="entry name" value="RAS_GTPASE_ACTIV_1"/>
    <property type="match status" value="1"/>
</dbReference>
<keyword evidence="7" id="KW-1185">Reference proteome</keyword>
<dbReference type="InterPro" id="IPR001715">
    <property type="entry name" value="CH_dom"/>
</dbReference>
<evidence type="ECO:0000259" key="5">
    <source>
        <dbReference type="PROSITE" id="PS50018"/>
    </source>
</evidence>
<evidence type="ECO:0000313" key="8">
    <source>
        <dbReference type="RefSeq" id="XP_055359371.1"/>
    </source>
</evidence>
<dbReference type="Pfam" id="PF00307">
    <property type="entry name" value="CH"/>
    <property type="match status" value="1"/>
</dbReference>
<dbReference type="Gene3D" id="1.10.418.10">
    <property type="entry name" value="Calponin-like domain"/>
    <property type="match status" value="1"/>
</dbReference>
<dbReference type="PANTHER" id="PTHR14149">
    <property type="entry name" value="RAS GTPASE-ACTIVATING PROTEIN WITH IQ MOTIF"/>
    <property type="match status" value="1"/>
</dbReference>
<feature type="domain" description="Ras-GAP" evidence="5">
    <location>
        <begin position="1005"/>
        <end position="1221"/>
    </location>
</feature>
<accession>A0A9W2XCE1</accession>
<sequence length="1481" mass="169667">MADFAEESRYERLTAEQMDEQRIQNVAYQYLCRLEEAKRWMEACLGEELPAPTELEEALRNGVVLAKLGHRFAPNAVPLKKIYDQEQQRYQVVGLQFRHTDNINHWRNALTALGLPTIFHPETTDVYDKKNMPRAVYCIHALSMFLYRLGLAPQIHDLYGKVKFTEEEINNMKLELDKYGIQMPAFNKIGGILANELSMDEAAVHAAVIAINESVDRGDVTMTAQALRNPNAMLRDLQEELVSVYQEMLQQARRRKAEQAAGKCRSGEEEKDIYEEYLTQREIQHNVNIVNIQSALEQVDEALDSADELALLAALHLPCLALTKLRTDNGLWYLEQLAADRQQKAVDEGCVDPLEPDELQEGVTAANQEAQRARNMHAALQSVNVSLRGSDPRHTVSCLMTSDLQLPVVFPFAATLYHTELQLLQRRATQGELQQEELFVAVEMLSAVALVNQALEERNPQQFSSSLLSSSAGLCDADYTLLNRYFEHLLAVKHKAGKDLLTWNQLQEGINCVNNSVQDEHEQLRAVSLVNKAVIREDSQQLLSVLLLPSCGVDEVLPANACRYLSLLSRARQHKAQVSRDPGAELWLADIQEGVRNTNQQSQDALKLCLSVAAVNQAVKENKVSQTLRVLSLPELQLQGLISKCAADYQRELGALITHRIRTGDNRSSWVRVRLQDGSSYYFHLSRLEGMWEKPNGFIHNSIFIDRQEIQEVISSVSASYSRSVLWSNSEALVVRLQALCRGFLIRQQLEARLRYLRSQTPSVIVIQSQWRRLVQQRAYRQRLQFLYMNWRAVVKIQSFVKMWLTRRKYRARLRFFRCNVDAIIKIQAFFRASRARDQYRMLVHSNTPPLSVVRKFAHLLDLGDTDIREEAQLLCLREEVVRSIRYNRQLETDLDLMDLKIGLLVRNRATLQEVVSHCKKLTKKNKEQLSDMMDLERCKGLKALSRDRRERLEAYQHLFYLLQTQPLYLAQLIFLMPQSRSTSFMEMLVFTLFNYGSDHREAFLLLHLFTEALRFEIRLKVDQPQDVVTGNPTVIKMLVNFYRHAHGHNALRESLGSALQDVLLDRTLSIRTDPVDVYKTWINQTETQTGNKSSLPYEVSPVEALSHPEVQRRVDIAIINLKNLTDRVLKAITSNLHKLPYGLRYTAKVLRDSLRTKFPEASEDELYKIVGNLVYYRYMNPAIVAPDGFDVVDRSVGSSLQPEQRHILGSIARMLQHGASNKHFHGDGYHVRALNQYISHTHSKFRKFLLSVCDVPEPEDRFSMDEYSELLIVNKPVIYISVSELLNTHKLLLEHQETLCPDPSDPLRLLLSDLGSLPTLQELVGESSSAPDPELEFSKMEVSLTLTNKFDIFNDDKPDARGLLLSTKQLIIDVIRIQPGESLSDILRTSTSPDQEACHNWLLQSRARQDARTPEKMKRNQSLVANGNLGVEEKKRKILRSLRRLELLGVLRPPEIENQILQMIAKYQMAGQSDLLQILW</sequence>
<proteinExistence type="predicted"/>
<dbReference type="FunFam" id="1.10.506.10:FF:000004">
    <property type="entry name" value="IQ motif containing GTPase activating protein 1"/>
    <property type="match status" value="1"/>
</dbReference>
<gene>
    <name evidence="8" type="primary">iqgap3</name>
</gene>
<dbReference type="PROSITE" id="PS50021">
    <property type="entry name" value="CH"/>
    <property type="match status" value="1"/>
</dbReference>
<dbReference type="GO" id="GO:1903479">
    <property type="term" value="P:mitotic actomyosin contractile ring assembly actin filament organization"/>
    <property type="evidence" value="ECO:0007669"/>
    <property type="project" value="TreeGrafter"/>
</dbReference>
<dbReference type="InterPro" id="IPR036872">
    <property type="entry name" value="CH_dom_sf"/>
</dbReference>
<dbReference type="SMART" id="SM00323">
    <property type="entry name" value="RasGAP"/>
    <property type="match status" value="1"/>
</dbReference>
<dbReference type="InterPro" id="IPR001936">
    <property type="entry name" value="RasGAP_dom"/>
</dbReference>